<keyword evidence="8" id="KW-1185">Reference proteome</keyword>
<proteinExistence type="inferred from homology"/>
<keyword evidence="5" id="KW-0680">Restriction system</keyword>
<keyword evidence="4 6" id="KW-0949">S-adenosyl-L-methionine</keyword>
<dbReference type="InterPro" id="IPR050750">
    <property type="entry name" value="C5-MTase"/>
</dbReference>
<evidence type="ECO:0000313" key="7">
    <source>
        <dbReference type="EMBL" id="KGF47292.1"/>
    </source>
</evidence>
<dbReference type="InterPro" id="IPR001525">
    <property type="entry name" value="C5_MeTfrase"/>
</dbReference>
<evidence type="ECO:0000256" key="2">
    <source>
        <dbReference type="ARBA" id="ARBA00022603"/>
    </source>
</evidence>
<comment type="similarity">
    <text evidence="6">Belongs to the class I-like SAM-binding methyltransferase superfamily. C5-methyltransferase family.</text>
</comment>
<evidence type="ECO:0000256" key="4">
    <source>
        <dbReference type="ARBA" id="ARBA00022691"/>
    </source>
</evidence>
<evidence type="ECO:0000313" key="8">
    <source>
        <dbReference type="Proteomes" id="UP000029628"/>
    </source>
</evidence>
<dbReference type="PANTHER" id="PTHR46098">
    <property type="entry name" value="TRNA (CYTOSINE(38)-C(5))-METHYLTRANSFERASE"/>
    <property type="match status" value="1"/>
</dbReference>
<dbReference type="InterPro" id="IPR029063">
    <property type="entry name" value="SAM-dependent_MTases_sf"/>
</dbReference>
<keyword evidence="3 6" id="KW-0808">Transferase</keyword>
<evidence type="ECO:0000256" key="3">
    <source>
        <dbReference type="ARBA" id="ARBA00022679"/>
    </source>
</evidence>
<name>A0A096BX62_9FIRM</name>
<sequence>MKINAMSLFSSAGIGELNVHNKNLNFVVANELIEKRAKTYKFFYPDTKMIQGNILDENIKNNILKEVYNNNIKFLIATPPCQGLSTVGKNKFQKDFEKDGRNFLIFEIFEFIDKLNLDYILIENVPRFLDMYFPFDNDFLKLEEILKIKYSSIYNIESRVMNAKDYGVAQSRPRSMIKLFRKGLVWEWPKKEKEISLKEAIGHLPPLEPGEFSEIKWHYAKKTRKQIIECLRHTKPGTSAISNDIYYPKKENGERIKGFHNTYKRMTWDDPAPARTTYSGSISSHNNVHPGRLKSDGTYSDPRVLSLLETFIVSSINPNIEFPENTSDTFIRTIIGEAIPPKLLEKICYPSGGEYFGR</sequence>
<organism evidence="7 8">
    <name type="scientific">Veillonella montpellierensis DNF00314</name>
    <dbReference type="NCBI Taxonomy" id="1401067"/>
    <lineage>
        <taxon>Bacteria</taxon>
        <taxon>Bacillati</taxon>
        <taxon>Bacillota</taxon>
        <taxon>Negativicutes</taxon>
        <taxon>Veillonellales</taxon>
        <taxon>Veillonellaceae</taxon>
        <taxon>Veillonella</taxon>
    </lineage>
</organism>
<accession>A0A096BX62</accession>
<dbReference type="GO" id="GO:0032259">
    <property type="term" value="P:methylation"/>
    <property type="evidence" value="ECO:0007669"/>
    <property type="project" value="UniProtKB-KW"/>
</dbReference>
<dbReference type="RefSeq" id="WP_038152584.1">
    <property type="nucleotide sequence ID" value="NZ_JRNT01000014.1"/>
</dbReference>
<feature type="active site" evidence="6">
    <location>
        <position position="81"/>
    </location>
</feature>
<evidence type="ECO:0000256" key="6">
    <source>
        <dbReference type="PROSITE-ProRule" id="PRU01016"/>
    </source>
</evidence>
<dbReference type="Proteomes" id="UP000029628">
    <property type="component" value="Unassembled WGS sequence"/>
</dbReference>
<dbReference type="InterPro" id="IPR018117">
    <property type="entry name" value="C5_DNA_meth_AS"/>
</dbReference>
<dbReference type="eggNOG" id="COG0270">
    <property type="taxonomic scope" value="Bacteria"/>
</dbReference>
<dbReference type="PANTHER" id="PTHR46098:SF1">
    <property type="entry name" value="TRNA (CYTOSINE(38)-C(5))-METHYLTRANSFERASE"/>
    <property type="match status" value="1"/>
</dbReference>
<dbReference type="GO" id="GO:0003886">
    <property type="term" value="F:DNA (cytosine-5-)-methyltransferase activity"/>
    <property type="evidence" value="ECO:0007669"/>
    <property type="project" value="UniProtKB-EC"/>
</dbReference>
<dbReference type="Pfam" id="PF00145">
    <property type="entry name" value="DNA_methylase"/>
    <property type="match status" value="1"/>
</dbReference>
<dbReference type="PROSITE" id="PS51679">
    <property type="entry name" value="SAM_MT_C5"/>
    <property type="match status" value="1"/>
</dbReference>
<evidence type="ECO:0000256" key="1">
    <source>
        <dbReference type="ARBA" id="ARBA00011975"/>
    </source>
</evidence>
<comment type="caution">
    <text evidence="7">The sequence shown here is derived from an EMBL/GenBank/DDBJ whole genome shotgun (WGS) entry which is preliminary data.</text>
</comment>
<protein>
    <recommendedName>
        <fullName evidence="1">DNA (cytosine-5-)-methyltransferase</fullName>
        <ecNumber evidence="1">2.1.1.37</ecNumber>
    </recommendedName>
</protein>
<evidence type="ECO:0000256" key="5">
    <source>
        <dbReference type="ARBA" id="ARBA00022747"/>
    </source>
</evidence>
<dbReference type="GO" id="GO:0009307">
    <property type="term" value="P:DNA restriction-modification system"/>
    <property type="evidence" value="ECO:0007669"/>
    <property type="project" value="UniProtKB-KW"/>
</dbReference>
<dbReference type="SUPFAM" id="SSF53335">
    <property type="entry name" value="S-adenosyl-L-methionine-dependent methyltransferases"/>
    <property type="match status" value="1"/>
</dbReference>
<reference evidence="7 8" key="1">
    <citation type="submission" date="2014-07" db="EMBL/GenBank/DDBJ databases">
        <authorList>
            <person name="McCorrison J."/>
            <person name="Sanka R."/>
            <person name="Torralba M."/>
            <person name="Gillis M."/>
            <person name="Haft D.H."/>
            <person name="Methe B."/>
            <person name="Sutton G."/>
            <person name="Nelson K.E."/>
        </authorList>
    </citation>
    <scope>NUCLEOTIDE SEQUENCE [LARGE SCALE GENOMIC DNA]</scope>
    <source>
        <strain evidence="7 8">DNF00314</strain>
    </source>
</reference>
<dbReference type="AlphaFoldDB" id="A0A096BX62"/>
<dbReference type="Gene3D" id="3.90.120.10">
    <property type="entry name" value="DNA Methylase, subunit A, domain 2"/>
    <property type="match status" value="1"/>
</dbReference>
<dbReference type="Gene3D" id="3.40.50.150">
    <property type="entry name" value="Vaccinia Virus protein VP39"/>
    <property type="match status" value="1"/>
</dbReference>
<dbReference type="EC" id="2.1.1.37" evidence="1"/>
<dbReference type="EMBL" id="JRNT01000014">
    <property type="protein sequence ID" value="KGF47292.1"/>
    <property type="molecule type" value="Genomic_DNA"/>
</dbReference>
<dbReference type="PROSITE" id="PS00094">
    <property type="entry name" value="C5_MTASE_1"/>
    <property type="match status" value="1"/>
</dbReference>
<keyword evidence="2 6" id="KW-0489">Methyltransferase</keyword>
<gene>
    <name evidence="7" type="ORF">HMPREF0872_05435</name>
</gene>